<comment type="subcellular location">
    <subcellularLocation>
        <location evidence="1">Membrane</location>
        <topology evidence="1">Multi-pass membrane protein</topology>
    </subcellularLocation>
</comment>
<feature type="transmembrane region" description="Helical" evidence="5">
    <location>
        <begin position="103"/>
        <end position="121"/>
    </location>
</feature>
<feature type="domain" description="EamA" evidence="6">
    <location>
        <begin position="12"/>
        <end position="144"/>
    </location>
</feature>
<sequence>MNREIAVTTSLKGILCMCLGVLFLALGDAVSKWLGEVHSPLQIIFFRALVSLPLIALLAHFAGGLRKLRTKRPGVHLLRGLIYTATMVCFVWGLTLLPLAEATAIAFVAPLFVTLLSVPLLGERIDPPVLIASLVGFAGVLIVVRPNGDAFQMGALVLVGAALFYALMMITARRYGAREHLWAMLFYMTCVPLVVTALTLPWVWQTPQPWHWVGFFASGVLGVAATAFITLAFRFAPAAIAAPFDYTAMLWAVLLGWWFWGEMPDLWVWVGSALIMGSGLAVAYHDRRTTLKRRPTA</sequence>
<evidence type="ECO:0000256" key="2">
    <source>
        <dbReference type="ARBA" id="ARBA00022692"/>
    </source>
</evidence>
<evidence type="ECO:0000313" key="8">
    <source>
        <dbReference type="Proteomes" id="UP000011651"/>
    </source>
</evidence>
<dbReference type="InterPro" id="IPR037185">
    <property type="entry name" value="EmrE-like"/>
</dbReference>
<evidence type="ECO:0000313" key="7">
    <source>
        <dbReference type="EMBL" id="ELY20647.1"/>
    </source>
</evidence>
<feature type="domain" description="EamA" evidence="6">
    <location>
        <begin position="153"/>
        <end position="278"/>
    </location>
</feature>
<feature type="transmembrane region" description="Helical" evidence="5">
    <location>
        <begin position="128"/>
        <end position="144"/>
    </location>
</feature>
<feature type="transmembrane region" description="Helical" evidence="5">
    <location>
        <begin position="45"/>
        <end position="65"/>
    </location>
</feature>
<feature type="transmembrane region" description="Helical" evidence="5">
    <location>
        <begin position="266"/>
        <end position="284"/>
    </location>
</feature>
<keyword evidence="4 5" id="KW-0472">Membrane</keyword>
<dbReference type="InterPro" id="IPR000620">
    <property type="entry name" value="EamA_dom"/>
</dbReference>
<keyword evidence="3 5" id="KW-1133">Transmembrane helix</keyword>
<evidence type="ECO:0000256" key="4">
    <source>
        <dbReference type="ARBA" id="ARBA00023136"/>
    </source>
</evidence>
<dbReference type="PATRIC" id="fig|1204738.3.peg.3978"/>
<evidence type="ECO:0000256" key="3">
    <source>
        <dbReference type="ARBA" id="ARBA00022989"/>
    </source>
</evidence>
<feature type="transmembrane region" description="Helical" evidence="5">
    <location>
        <begin position="150"/>
        <end position="170"/>
    </location>
</feature>
<accession>L9U779</accession>
<evidence type="ECO:0000259" key="6">
    <source>
        <dbReference type="Pfam" id="PF00892"/>
    </source>
</evidence>
<dbReference type="PANTHER" id="PTHR22911:SF6">
    <property type="entry name" value="SOLUTE CARRIER FAMILY 35 MEMBER G1"/>
    <property type="match status" value="1"/>
</dbReference>
<evidence type="ECO:0000256" key="1">
    <source>
        <dbReference type="ARBA" id="ARBA00004141"/>
    </source>
</evidence>
<dbReference type="Proteomes" id="UP000011651">
    <property type="component" value="Unassembled WGS sequence"/>
</dbReference>
<dbReference type="SUPFAM" id="SSF103481">
    <property type="entry name" value="Multidrug resistance efflux transporter EmrE"/>
    <property type="match status" value="2"/>
</dbReference>
<proteinExistence type="predicted"/>
<keyword evidence="2 5" id="KW-0812">Transmembrane</keyword>
<dbReference type="PANTHER" id="PTHR22911">
    <property type="entry name" value="ACYL-MALONYL CONDENSING ENZYME-RELATED"/>
    <property type="match status" value="1"/>
</dbReference>
<dbReference type="EMBL" id="AOPO01000014">
    <property type="protein sequence ID" value="ELY20647.1"/>
    <property type="molecule type" value="Genomic_DNA"/>
</dbReference>
<dbReference type="AlphaFoldDB" id="L9U779"/>
<feature type="transmembrane region" description="Helical" evidence="5">
    <location>
        <begin position="240"/>
        <end position="260"/>
    </location>
</feature>
<protein>
    <submittedName>
        <fullName evidence="7">Drug/metabolite transporter</fullName>
    </submittedName>
</protein>
<feature type="transmembrane region" description="Helical" evidence="5">
    <location>
        <begin position="77"/>
        <end position="97"/>
    </location>
</feature>
<dbReference type="Pfam" id="PF00892">
    <property type="entry name" value="EamA"/>
    <property type="match status" value="2"/>
</dbReference>
<dbReference type="GO" id="GO:0016020">
    <property type="term" value="C:membrane"/>
    <property type="evidence" value="ECO:0007669"/>
    <property type="project" value="UniProtKB-SubCell"/>
</dbReference>
<feature type="transmembrane region" description="Helical" evidence="5">
    <location>
        <begin position="182"/>
        <end position="204"/>
    </location>
</feature>
<comment type="caution">
    <text evidence="7">The sequence shown here is derived from an EMBL/GenBank/DDBJ whole genome shotgun (WGS) entry which is preliminary data.</text>
</comment>
<reference evidence="7 8" key="1">
    <citation type="journal article" date="2013" name="Genome Announc.">
        <title>Draft Genome of the Marine Gammaproteobacterium Halomonas titanicae.</title>
        <authorList>
            <person name="Sanchez-Porro C."/>
            <person name="de la Haba R.R."/>
            <person name="Cruz-Hernandez N."/>
            <person name="Gonzalez J.M."/>
            <person name="Reyes-Guirao C."/>
            <person name="Navarro-Sampedro L."/>
            <person name="Carballo M."/>
            <person name="Ventosa A."/>
        </authorList>
    </citation>
    <scope>NUCLEOTIDE SEQUENCE [LARGE SCALE GENOMIC DNA]</scope>
    <source>
        <strain evidence="7 8">BH1</strain>
    </source>
</reference>
<gene>
    <name evidence="7" type="ORF">HALTITAN_2635</name>
</gene>
<name>L9U779_9GAMM</name>
<evidence type="ECO:0000256" key="5">
    <source>
        <dbReference type="SAM" id="Phobius"/>
    </source>
</evidence>
<organism evidence="7 8">
    <name type="scientific">Vreelandella titanicae BH1</name>
    <dbReference type="NCBI Taxonomy" id="1204738"/>
    <lineage>
        <taxon>Bacteria</taxon>
        <taxon>Pseudomonadati</taxon>
        <taxon>Pseudomonadota</taxon>
        <taxon>Gammaproteobacteria</taxon>
        <taxon>Oceanospirillales</taxon>
        <taxon>Halomonadaceae</taxon>
        <taxon>Vreelandella</taxon>
    </lineage>
</organism>
<feature type="transmembrane region" description="Helical" evidence="5">
    <location>
        <begin position="210"/>
        <end position="233"/>
    </location>
</feature>